<gene>
    <name evidence="1" type="ORF">Bhyg_11667</name>
</gene>
<keyword evidence="2" id="KW-1185">Reference proteome</keyword>
<comment type="caution">
    <text evidence="1">The sequence shown here is derived from an EMBL/GenBank/DDBJ whole genome shotgun (WGS) entry which is preliminary data.</text>
</comment>
<dbReference type="Proteomes" id="UP001151699">
    <property type="component" value="Chromosome X"/>
</dbReference>
<evidence type="ECO:0000313" key="2">
    <source>
        <dbReference type="Proteomes" id="UP001151699"/>
    </source>
</evidence>
<name>A0A9Q0MXA5_9DIPT</name>
<protein>
    <submittedName>
        <fullName evidence="1">Uncharacterized protein</fullName>
    </submittedName>
</protein>
<proteinExistence type="predicted"/>
<dbReference type="EMBL" id="WJQU01000003">
    <property type="protein sequence ID" value="KAJ6638929.1"/>
    <property type="molecule type" value="Genomic_DNA"/>
</dbReference>
<organism evidence="1 2">
    <name type="scientific">Pseudolycoriella hygida</name>
    <dbReference type="NCBI Taxonomy" id="35572"/>
    <lineage>
        <taxon>Eukaryota</taxon>
        <taxon>Metazoa</taxon>
        <taxon>Ecdysozoa</taxon>
        <taxon>Arthropoda</taxon>
        <taxon>Hexapoda</taxon>
        <taxon>Insecta</taxon>
        <taxon>Pterygota</taxon>
        <taxon>Neoptera</taxon>
        <taxon>Endopterygota</taxon>
        <taxon>Diptera</taxon>
        <taxon>Nematocera</taxon>
        <taxon>Sciaroidea</taxon>
        <taxon>Sciaridae</taxon>
        <taxon>Pseudolycoriella</taxon>
    </lineage>
</organism>
<sequence>MLETLQVHKTVTPKKTVCHDHILNNAEQRLTAERAVDKTSASASPNKLPAMDACVCMVKVQDQNRNN</sequence>
<evidence type="ECO:0000313" key="1">
    <source>
        <dbReference type="EMBL" id="KAJ6638929.1"/>
    </source>
</evidence>
<accession>A0A9Q0MXA5</accession>
<reference evidence="1" key="1">
    <citation type="submission" date="2022-07" db="EMBL/GenBank/DDBJ databases">
        <authorList>
            <person name="Trinca V."/>
            <person name="Uliana J.V.C."/>
            <person name="Torres T.T."/>
            <person name="Ward R.J."/>
            <person name="Monesi N."/>
        </authorList>
    </citation>
    <scope>NUCLEOTIDE SEQUENCE</scope>
    <source>
        <strain evidence="1">HSMRA1968</strain>
        <tissue evidence="1">Whole embryos</tissue>
    </source>
</reference>
<dbReference type="AlphaFoldDB" id="A0A9Q0MXA5"/>